<dbReference type="Proteomes" id="UP000018031">
    <property type="component" value="Unassembled WGS sequence"/>
</dbReference>
<evidence type="ECO:0000313" key="4">
    <source>
        <dbReference type="EMBL" id="GAD05996.1"/>
    </source>
</evidence>
<reference evidence="5" key="1">
    <citation type="journal article" date="2013" name="Genome">
        <title>Draft Genome Sequences of Porphyromonas crevioricanis JCM 15906T and Porphyromonas cansulci JCM 13913T Isolated from a Canine Oral Cavity.</title>
        <authorList>
            <person name="Sakamoto M."/>
            <person name="Tanaka N."/>
            <person name="Shiwa Y."/>
            <person name="Yoshikawa H."/>
            <person name="Ohkuma M."/>
        </authorList>
    </citation>
    <scope>NUCLEOTIDE SEQUENCE [LARGE SCALE GENOMIC DNA]</scope>
    <source>
        <strain evidence="5">JCM 15906</strain>
    </source>
</reference>
<feature type="transmembrane region" description="Helical" evidence="2">
    <location>
        <begin position="409"/>
        <end position="430"/>
    </location>
</feature>
<evidence type="ECO:0000313" key="5">
    <source>
        <dbReference type="Proteomes" id="UP000018031"/>
    </source>
</evidence>
<dbReference type="Pfam" id="PF04536">
    <property type="entry name" value="TPM_phosphatase"/>
    <property type="match status" value="1"/>
</dbReference>
<dbReference type="AlphaFoldDB" id="T1CIM0"/>
<name>T1CIM0_9PORP</name>
<sequence length="462" mass="50895">MLLFSFTSMLFAPSGDLCCHTFSRLRFLLLTCLFVWVSLFSLSAGIQPSQVPNVQLSERNRHVVDMSGTLSAGEFAQLDRACVALRETYGLEVAVVLLDAIDHENYTINTFSNELYQLWKLGSREDDFGLLIVSEMKGENGTRDFRIETGYGAEPYIPDALAMRIARSEIFPRFREGRVTEGLLAGLNAIDAELSRVGYQKGQDRKQTLSSNSVEGAAYLNGSIALAVYLLLSLLLYIRSISIVKQFSMAQIGRRNSLTLFRASAVSPDVFLFFLPAWPFYLYWYKKKEKELMSLAISCPHCGAQGSSDSSAVVLDEGQIREKALGTAGHRTFHCNTCGYSAVESIPISREVERCPSCHYYTALPVRSRVQDDSKARMSASVRKMRCEHCFYEYERTVSSQGRTEVKSFAGGFWGGFVYILIAILQALMLGGRGGRGGGSGSSGRGGWGGGSSGGGGFSDKW</sequence>
<proteinExistence type="predicted"/>
<keyword evidence="2" id="KW-0472">Membrane</keyword>
<dbReference type="Gene3D" id="3.10.310.50">
    <property type="match status" value="1"/>
</dbReference>
<evidence type="ECO:0000259" key="3">
    <source>
        <dbReference type="Pfam" id="PF04536"/>
    </source>
</evidence>
<dbReference type="EMBL" id="BAOU01000049">
    <property type="protein sequence ID" value="GAD05996.1"/>
    <property type="molecule type" value="Genomic_DNA"/>
</dbReference>
<reference evidence="4 5" key="2">
    <citation type="journal article" date="2013" name="Genome Announc.">
        <title>Draft Genome Sequences of Porphyromonas crevioricanis JCM 15906T and Porphyromonas cansulci JCM 13913T Isolated from a Canine Oral Cavity.</title>
        <authorList>
            <person name="Sakamoto M."/>
            <person name="Tanaka N."/>
            <person name="Shiwa Y."/>
            <person name="Yoshikawa H."/>
            <person name="Ohkuma M."/>
        </authorList>
    </citation>
    <scope>NUCLEOTIDE SEQUENCE [LARGE SCALE GENOMIC DNA]</scope>
    <source>
        <strain evidence="4 5">JCM 15906</strain>
    </source>
</reference>
<gene>
    <name evidence="4" type="ORF">PORCRE_1711</name>
</gene>
<organism evidence="4 5">
    <name type="scientific">Porphyromonas crevioricanis JCM 15906</name>
    <dbReference type="NCBI Taxonomy" id="1305617"/>
    <lineage>
        <taxon>Bacteria</taxon>
        <taxon>Pseudomonadati</taxon>
        <taxon>Bacteroidota</taxon>
        <taxon>Bacteroidia</taxon>
        <taxon>Bacteroidales</taxon>
        <taxon>Porphyromonadaceae</taxon>
        <taxon>Porphyromonas</taxon>
    </lineage>
</organism>
<feature type="transmembrane region" description="Helical" evidence="2">
    <location>
        <begin position="259"/>
        <end position="284"/>
    </location>
</feature>
<protein>
    <submittedName>
        <fullName evidence="4">Beta-propeller domains of methanol dehydrogenase type</fullName>
    </submittedName>
</protein>
<accession>T1CIM0</accession>
<feature type="region of interest" description="Disordered" evidence="1">
    <location>
        <begin position="436"/>
        <end position="462"/>
    </location>
</feature>
<feature type="transmembrane region" description="Helical" evidence="2">
    <location>
        <begin position="218"/>
        <end position="238"/>
    </location>
</feature>
<keyword evidence="2" id="KW-1133">Transmembrane helix</keyword>
<dbReference type="PANTHER" id="PTHR30373">
    <property type="entry name" value="UPF0603 PROTEIN YGCG"/>
    <property type="match status" value="1"/>
</dbReference>
<dbReference type="InterPro" id="IPR007621">
    <property type="entry name" value="TPM_dom"/>
</dbReference>
<dbReference type="PANTHER" id="PTHR30373:SF2">
    <property type="entry name" value="UPF0603 PROTEIN YGCG"/>
    <property type="match status" value="1"/>
</dbReference>
<evidence type="ECO:0000256" key="1">
    <source>
        <dbReference type="SAM" id="MobiDB-lite"/>
    </source>
</evidence>
<evidence type="ECO:0000256" key="2">
    <source>
        <dbReference type="SAM" id="Phobius"/>
    </source>
</evidence>
<feature type="domain" description="TPM" evidence="3">
    <location>
        <begin position="63"/>
        <end position="192"/>
    </location>
</feature>
<keyword evidence="2" id="KW-0812">Transmembrane</keyword>
<comment type="caution">
    <text evidence="4">The sequence shown here is derived from an EMBL/GenBank/DDBJ whole genome shotgun (WGS) entry which is preliminary data.</text>
</comment>